<keyword evidence="1 5" id="KW-0808">Transferase</keyword>
<feature type="transmembrane region" description="Helical" evidence="2">
    <location>
        <begin position="899"/>
        <end position="920"/>
    </location>
</feature>
<feature type="transmembrane region" description="Helical" evidence="2">
    <location>
        <begin position="821"/>
        <end position="840"/>
    </location>
</feature>
<feature type="domain" description="Glycosyltransferase subfamily 4-like N-terminal" evidence="4">
    <location>
        <begin position="1103"/>
        <end position="1259"/>
    </location>
</feature>
<feature type="transmembrane region" description="Helical" evidence="2">
    <location>
        <begin position="979"/>
        <end position="998"/>
    </location>
</feature>
<dbReference type="PATRIC" id="fig|1618446.3.peg.406"/>
<keyword evidence="2" id="KW-0812">Transmembrane</keyword>
<dbReference type="PANTHER" id="PTHR46401">
    <property type="entry name" value="GLYCOSYLTRANSFERASE WBBK-RELATED"/>
    <property type="match status" value="1"/>
</dbReference>
<evidence type="ECO:0000313" key="5">
    <source>
        <dbReference type="EMBL" id="KKS87559.1"/>
    </source>
</evidence>
<dbReference type="GO" id="GO:0009103">
    <property type="term" value="P:lipopolysaccharide biosynthetic process"/>
    <property type="evidence" value="ECO:0007669"/>
    <property type="project" value="TreeGrafter"/>
</dbReference>
<feature type="transmembrane region" description="Helical" evidence="2">
    <location>
        <begin position="547"/>
        <end position="569"/>
    </location>
</feature>
<dbReference type="InterPro" id="IPR001296">
    <property type="entry name" value="Glyco_trans_1"/>
</dbReference>
<reference evidence="5 6" key="1">
    <citation type="journal article" date="2015" name="Nature">
        <title>rRNA introns, odd ribosomes, and small enigmatic genomes across a large radiation of phyla.</title>
        <authorList>
            <person name="Brown C.T."/>
            <person name="Hug L.A."/>
            <person name="Thomas B.C."/>
            <person name="Sharon I."/>
            <person name="Castelle C.J."/>
            <person name="Singh A."/>
            <person name="Wilkins M.J."/>
            <person name="Williams K.H."/>
            <person name="Banfield J.F."/>
        </authorList>
    </citation>
    <scope>NUCLEOTIDE SEQUENCE [LARGE SCALE GENOMIC DNA]</scope>
</reference>
<keyword evidence="2" id="KW-1133">Transmembrane helix</keyword>
<keyword evidence="2" id="KW-0472">Membrane</keyword>
<feature type="transmembrane region" description="Helical" evidence="2">
    <location>
        <begin position="865"/>
        <end position="887"/>
    </location>
</feature>
<dbReference type="Proteomes" id="UP000034050">
    <property type="component" value="Unassembled WGS sequence"/>
</dbReference>
<dbReference type="SUPFAM" id="SSF53756">
    <property type="entry name" value="UDP-Glycosyltransferase/glycogen phosphorylase"/>
    <property type="match status" value="1"/>
</dbReference>
<dbReference type="Pfam" id="PF13641">
    <property type="entry name" value="Glyco_tranf_2_3"/>
    <property type="match status" value="1"/>
</dbReference>
<evidence type="ECO:0000313" key="6">
    <source>
        <dbReference type="Proteomes" id="UP000034050"/>
    </source>
</evidence>
<evidence type="ECO:0000259" key="3">
    <source>
        <dbReference type="Pfam" id="PF00534"/>
    </source>
</evidence>
<dbReference type="Pfam" id="PF13579">
    <property type="entry name" value="Glyco_trans_4_4"/>
    <property type="match status" value="1"/>
</dbReference>
<evidence type="ECO:0000259" key="4">
    <source>
        <dbReference type="Pfam" id="PF13579"/>
    </source>
</evidence>
<accession>A0A0G1CPT3</accession>
<feature type="transmembrane region" description="Helical" evidence="2">
    <location>
        <begin position="581"/>
        <end position="605"/>
    </location>
</feature>
<feature type="domain" description="Glycosyl transferase family 1" evidence="3">
    <location>
        <begin position="1261"/>
        <end position="1427"/>
    </location>
</feature>
<dbReference type="CDD" id="cd03801">
    <property type="entry name" value="GT4_PimA-like"/>
    <property type="match status" value="1"/>
</dbReference>
<dbReference type="Pfam" id="PF00534">
    <property type="entry name" value="Glycos_transf_1"/>
    <property type="match status" value="1"/>
</dbReference>
<feature type="transmembrane region" description="Helical" evidence="2">
    <location>
        <begin position="203"/>
        <end position="225"/>
    </location>
</feature>
<protein>
    <submittedName>
        <fullName evidence="5">Glycosyl transferase family 2</fullName>
    </submittedName>
</protein>
<feature type="transmembrane region" description="Helical" evidence="2">
    <location>
        <begin position="794"/>
        <end position="815"/>
    </location>
</feature>
<sequence>MKFVLGFKVPSFCKRGLACLPAGRGELVVLSNSPSSPLKKRGNSFIDFVTQTIIPLSMSFGHKCALGYLPNRLLWVYNPIINLTRLIFCSAMNINKVDIMLQTNGLKHTLIQFVSKISQALTEPKKTLQKLFPEQISPIAPEKPGSMLGGGFIHRKRRFVTHTTLPHQQSAIYTLTGSQKISLLVLMTALSVGLIFKPLTTGIVFVGLVSLIYFLDVVFSLFVILKSLHFPQEITATEADLVQIKDEKLPMYSILCPLYKEGKILPQFVTAITRLEWPKSKLEVLLLLESDDHETVTAAQQLKLPEYFRVIKIPVSDPKTKPKALNYGLHHTRGEYVVIYDAEDMPDPWQLKKAYLGFSRVGKNVACLQAKLNYYNPHHNLLTQLFTAEYSLWFDVVLPGLQSIATSIPLGGTSNHFRTAVLRQLHGWDPFNVTEDCDLGVRLFKAGYKTAMIDSTTLEEANSDLKNWLRQRSRWIKGYIQTYLVHMRSPWQFAKTQGIHAVIFQLVVGGKTAFMLINPFLWLATIAYFTLFAIVGPTIESLYPPVIFYMAATSLVLGNFIYLYNYMIGCAKRGHWNLIKYVYLVPFYWLFVSVGAGIALTQLVFKPHYWEKTIHGLHFDKVEKDTARKLLKIKSRQVRAMRWQRLADLAQTNLVSGGILIGASFLGNILNFLYNAYLGRTMNLAEFGLINLIGSFIYLSQVPLGAIGRTVTHKSAYLFGKYTTPVKEFWTQIRHQSLRWGLMISGVWLLAIPFLKNFFQVESLWPFVLFTPVWLVGALSAVDDGFLGGNLKFVNLAVIVVTEALVKLILTVVFVSLKLNAWVYAAIPLSMTVAFLVRWASIVRLKSQPLPEVDRKPALVFPRKFFVTSILMKLTGVAFLGFDVVLAKHYLTPVAAGSYAFLALVGKMVFFISSLFSQFITPVVSRDEGAGKNSRATFNRLLLATTLVGLGGFVGLGVFSRFTVPLLWGPKAQNILPYLPLYTLAMVDFSVLAALVGYHQIRRRYLFPIVNFLLALGQVVGIVLFHQNIETITWVIVINALVSLLVMATLHAIYPVLERLWFSRNLVDLWGLFGKLPQPQPVASGNLRILVFNWRDTRHRWAGGAEVYIQELAKRWVKMGHEVTVFCGNLGDSPRYETLDGVKIIRRGGFYFVYIWAFLYYIFRLKGKYDVIIDSENGIPFFTPLYAKERIFLLIHHVHQEVFRKSLKPPWSWLASFLEMQVMPVVYRQTQVVTVSPSSKADILDHRLTQKEPEIVYNGVDTTRFKPGIKSRLPLILYLGRLKSYKSLHVLIAAAKKIIDVKPQVRFLIAGEGEERSKLMDLVKKLGLVKQIKFLGKVTEEEKISLYQKAWVFVNPSLMEGWGITSIEANACGTPVVASNVSGLRDSVYNPHSGLLVPYGEVDQFAEQILKILNNKDVRQHMFRAAIDWAKNFTWDKSARESLNLLQRN</sequence>
<dbReference type="STRING" id="1618446.UV61_C0002G0280"/>
<dbReference type="Gene3D" id="3.40.50.2000">
    <property type="entry name" value="Glycogen Phosphorylase B"/>
    <property type="match status" value="2"/>
</dbReference>
<proteinExistence type="predicted"/>
<dbReference type="EMBL" id="LCFD01000002">
    <property type="protein sequence ID" value="KKS87559.1"/>
    <property type="molecule type" value="Genomic_DNA"/>
</dbReference>
<feature type="transmembrane region" description="Helical" evidence="2">
    <location>
        <begin position="941"/>
        <end position="959"/>
    </location>
</feature>
<dbReference type="SUPFAM" id="SSF53448">
    <property type="entry name" value="Nucleotide-diphospho-sugar transferases"/>
    <property type="match status" value="1"/>
</dbReference>
<feature type="transmembrane region" description="Helical" evidence="2">
    <location>
        <begin position="1005"/>
        <end position="1026"/>
    </location>
</feature>
<gene>
    <name evidence="5" type="ORF">UV61_C0002G0280</name>
</gene>
<dbReference type="Gene3D" id="3.90.550.10">
    <property type="entry name" value="Spore Coat Polysaccharide Biosynthesis Protein SpsA, Chain A"/>
    <property type="match status" value="1"/>
</dbReference>
<evidence type="ECO:0000256" key="2">
    <source>
        <dbReference type="SAM" id="Phobius"/>
    </source>
</evidence>
<feature type="transmembrane region" description="Helical" evidence="2">
    <location>
        <begin position="1144"/>
        <end position="1163"/>
    </location>
</feature>
<dbReference type="InterPro" id="IPR029044">
    <property type="entry name" value="Nucleotide-diphossugar_trans"/>
</dbReference>
<dbReference type="GO" id="GO:0016757">
    <property type="term" value="F:glycosyltransferase activity"/>
    <property type="evidence" value="ECO:0007669"/>
    <property type="project" value="InterPro"/>
</dbReference>
<name>A0A0G1CPT3_9BACT</name>
<feature type="transmembrane region" description="Helical" evidence="2">
    <location>
        <begin position="764"/>
        <end position="782"/>
    </location>
</feature>
<dbReference type="InterPro" id="IPR028098">
    <property type="entry name" value="Glyco_trans_4-like_N"/>
</dbReference>
<evidence type="ECO:0000256" key="1">
    <source>
        <dbReference type="ARBA" id="ARBA00022679"/>
    </source>
</evidence>
<organism evidence="5 6">
    <name type="scientific">Candidatus Gottesmanbacteria bacterium GW2011_GWB1_43_11</name>
    <dbReference type="NCBI Taxonomy" id="1618446"/>
    <lineage>
        <taxon>Bacteria</taxon>
        <taxon>Candidatus Gottesmaniibacteriota</taxon>
    </lineage>
</organism>
<feature type="transmembrane region" description="Helical" evidence="2">
    <location>
        <begin position="513"/>
        <end position="535"/>
    </location>
</feature>
<comment type="caution">
    <text evidence="5">The sequence shown here is derived from an EMBL/GenBank/DDBJ whole genome shotgun (WGS) entry which is preliminary data.</text>
</comment>
<feature type="transmembrane region" description="Helical" evidence="2">
    <location>
        <begin position="654"/>
        <end position="674"/>
    </location>
</feature>
<dbReference type="CDD" id="cd06427">
    <property type="entry name" value="CESA_like_2"/>
    <property type="match status" value="1"/>
</dbReference>
<dbReference type="PANTHER" id="PTHR46401:SF2">
    <property type="entry name" value="GLYCOSYLTRANSFERASE WBBK-RELATED"/>
    <property type="match status" value="1"/>
</dbReference>
<feature type="transmembrane region" description="Helical" evidence="2">
    <location>
        <begin position="1032"/>
        <end position="1054"/>
    </location>
</feature>